<accession>A0AAE1CNZ6</accession>
<evidence type="ECO:0000256" key="2">
    <source>
        <dbReference type="ARBA" id="ARBA00022737"/>
    </source>
</evidence>
<keyword evidence="2" id="KW-0677">Repeat</keyword>
<feature type="compositionally biased region" description="Low complexity" evidence="3">
    <location>
        <begin position="9"/>
        <end position="27"/>
    </location>
</feature>
<feature type="region of interest" description="Disordered" evidence="3">
    <location>
        <begin position="1"/>
        <end position="36"/>
    </location>
</feature>
<protein>
    <submittedName>
        <fullName evidence="4">Uncharacterized protein</fullName>
    </submittedName>
</protein>
<dbReference type="EMBL" id="JAWDGP010007341">
    <property type="protein sequence ID" value="KAK3724683.1"/>
    <property type="molecule type" value="Genomic_DNA"/>
</dbReference>
<reference evidence="4" key="1">
    <citation type="journal article" date="2023" name="G3 (Bethesda)">
        <title>A reference genome for the long-term kleptoplast-retaining sea slug Elysia crispata morphotype clarki.</title>
        <authorList>
            <person name="Eastman K.E."/>
            <person name="Pendleton A.L."/>
            <person name="Shaikh M.A."/>
            <person name="Suttiyut T."/>
            <person name="Ogas R."/>
            <person name="Tomko P."/>
            <person name="Gavelis G."/>
            <person name="Widhalm J.R."/>
            <person name="Wisecaver J.H."/>
        </authorList>
    </citation>
    <scope>NUCLEOTIDE SEQUENCE</scope>
    <source>
        <strain evidence="4">ECLA1</strain>
    </source>
</reference>
<gene>
    <name evidence="4" type="ORF">RRG08_041165</name>
</gene>
<dbReference type="SUPFAM" id="SSF47473">
    <property type="entry name" value="EF-hand"/>
    <property type="match status" value="1"/>
</dbReference>
<evidence type="ECO:0000313" key="4">
    <source>
        <dbReference type="EMBL" id="KAK3724683.1"/>
    </source>
</evidence>
<proteinExistence type="predicted"/>
<organism evidence="4 5">
    <name type="scientific">Elysia crispata</name>
    <name type="common">lettuce slug</name>
    <dbReference type="NCBI Taxonomy" id="231223"/>
    <lineage>
        <taxon>Eukaryota</taxon>
        <taxon>Metazoa</taxon>
        <taxon>Spiralia</taxon>
        <taxon>Lophotrochozoa</taxon>
        <taxon>Mollusca</taxon>
        <taxon>Gastropoda</taxon>
        <taxon>Heterobranchia</taxon>
        <taxon>Euthyneura</taxon>
        <taxon>Panpulmonata</taxon>
        <taxon>Sacoglossa</taxon>
        <taxon>Placobranchoidea</taxon>
        <taxon>Plakobranchidae</taxon>
        <taxon>Elysia</taxon>
    </lineage>
</organism>
<name>A0AAE1CNZ6_9GAST</name>
<evidence type="ECO:0000313" key="5">
    <source>
        <dbReference type="Proteomes" id="UP001283361"/>
    </source>
</evidence>
<dbReference type="Proteomes" id="UP001283361">
    <property type="component" value="Unassembled WGS sequence"/>
</dbReference>
<keyword evidence="5" id="KW-1185">Reference proteome</keyword>
<comment type="caution">
    <text evidence="4">The sequence shown here is derived from an EMBL/GenBank/DDBJ whole genome shotgun (WGS) entry which is preliminary data.</text>
</comment>
<keyword evidence="1" id="KW-0479">Metal-binding</keyword>
<dbReference type="GO" id="GO:0046872">
    <property type="term" value="F:metal ion binding"/>
    <property type="evidence" value="ECO:0007669"/>
    <property type="project" value="UniProtKB-KW"/>
</dbReference>
<evidence type="ECO:0000256" key="3">
    <source>
        <dbReference type="SAM" id="MobiDB-lite"/>
    </source>
</evidence>
<dbReference type="Gene3D" id="1.10.238.10">
    <property type="entry name" value="EF-hand"/>
    <property type="match status" value="1"/>
</dbReference>
<dbReference type="PANTHER" id="PTHR45942">
    <property type="entry name" value="PROTEIN PHOSPATASE 3 REGULATORY SUBUNIT B ALPHA ISOFORM TYPE 1"/>
    <property type="match status" value="1"/>
</dbReference>
<evidence type="ECO:0000256" key="1">
    <source>
        <dbReference type="ARBA" id="ARBA00022723"/>
    </source>
</evidence>
<dbReference type="AlphaFoldDB" id="A0AAE1CNZ6"/>
<sequence length="198" mass="22278">MGNAASPGSQRPAPRQAPPQAQASRPQDNSGEPRTFTPKQRQALLRRYQVHDASRDGRVGIPLDICLAMPEFAGNNLISVLIHDYLDSQTGRMHPQGFLQFCTFLSDCTPAVDKKRMLFDSFNVYGTETFTHDEIYRIYKVLLGHIISDDHILALTFEALKHPGLEKQGQITKKEFLQMVPDSEIDQKLTLRFNIPAG</sequence>
<dbReference type="InterPro" id="IPR011992">
    <property type="entry name" value="EF-hand-dom_pair"/>
</dbReference>